<dbReference type="VEuPathDB" id="VectorBase:ASIC017207"/>
<dbReference type="EMBL" id="ATLV01023451">
    <property type="status" value="NOT_ANNOTATED_CDS"/>
    <property type="molecule type" value="Genomic_DNA"/>
</dbReference>
<name>A0A084WG61_ANOSI</name>
<protein>
    <submittedName>
        <fullName evidence="1 2">Uncharacterized protein</fullName>
    </submittedName>
</protein>
<organism evidence="1">
    <name type="scientific">Anopheles sinensis</name>
    <name type="common">Mosquito</name>
    <dbReference type="NCBI Taxonomy" id="74873"/>
    <lineage>
        <taxon>Eukaryota</taxon>
        <taxon>Metazoa</taxon>
        <taxon>Ecdysozoa</taxon>
        <taxon>Arthropoda</taxon>
        <taxon>Hexapoda</taxon>
        <taxon>Insecta</taxon>
        <taxon>Pterygota</taxon>
        <taxon>Neoptera</taxon>
        <taxon>Endopterygota</taxon>
        <taxon>Diptera</taxon>
        <taxon>Nematocera</taxon>
        <taxon>Culicoidea</taxon>
        <taxon>Culicidae</taxon>
        <taxon>Anophelinae</taxon>
        <taxon>Anopheles</taxon>
    </lineage>
</organism>
<reference evidence="1 3" key="1">
    <citation type="journal article" date="2014" name="BMC Genomics">
        <title>Genome sequence of Anopheles sinensis provides insight into genetics basis of mosquito competence for malaria parasites.</title>
        <authorList>
            <person name="Zhou D."/>
            <person name="Zhang D."/>
            <person name="Ding G."/>
            <person name="Shi L."/>
            <person name="Hou Q."/>
            <person name="Ye Y."/>
            <person name="Xu Y."/>
            <person name="Zhou H."/>
            <person name="Xiong C."/>
            <person name="Li S."/>
            <person name="Yu J."/>
            <person name="Hong S."/>
            <person name="Yu X."/>
            <person name="Zou P."/>
            <person name="Chen C."/>
            <person name="Chang X."/>
            <person name="Wang W."/>
            <person name="Lv Y."/>
            <person name="Sun Y."/>
            <person name="Ma L."/>
            <person name="Shen B."/>
            <person name="Zhu C."/>
        </authorList>
    </citation>
    <scope>NUCLEOTIDE SEQUENCE [LARGE SCALE GENOMIC DNA]</scope>
</reference>
<keyword evidence="3" id="KW-1185">Reference proteome</keyword>
<dbReference type="AlphaFoldDB" id="A0A084WG61"/>
<dbReference type="EMBL" id="KE525343">
    <property type="protein sequence ID" value="KFB49205.1"/>
    <property type="molecule type" value="Genomic_DNA"/>
</dbReference>
<accession>A0A084WG61</accession>
<evidence type="ECO:0000313" key="2">
    <source>
        <dbReference type="EnsemblMetazoa" id="ASIC017207-PA"/>
    </source>
</evidence>
<sequence>MPINAIAGAARPCLCGGPAGQYGSNGGEKRLTVGIARRGFPVWSQSVIG</sequence>
<dbReference type="Proteomes" id="UP000030765">
    <property type="component" value="Unassembled WGS sequence"/>
</dbReference>
<dbReference type="EnsemblMetazoa" id="ASIC017207-RA">
    <property type="protein sequence ID" value="ASIC017207-PA"/>
    <property type="gene ID" value="ASIC017207"/>
</dbReference>
<proteinExistence type="predicted"/>
<gene>
    <name evidence="1" type="ORF">ZHAS_00017207</name>
</gene>
<evidence type="ECO:0000313" key="3">
    <source>
        <dbReference type="Proteomes" id="UP000030765"/>
    </source>
</evidence>
<reference evidence="2" key="2">
    <citation type="submission" date="2020-05" db="UniProtKB">
        <authorList>
            <consortium name="EnsemblMetazoa"/>
        </authorList>
    </citation>
    <scope>IDENTIFICATION</scope>
</reference>
<evidence type="ECO:0000313" key="1">
    <source>
        <dbReference type="EMBL" id="KFB49205.1"/>
    </source>
</evidence>